<comment type="caution">
    <text evidence="1">The sequence shown here is derived from an EMBL/GenBank/DDBJ whole genome shotgun (WGS) entry which is preliminary data.</text>
</comment>
<dbReference type="Proteomes" id="UP000224080">
    <property type="component" value="Unassembled WGS sequence"/>
</dbReference>
<evidence type="ECO:0000313" key="2">
    <source>
        <dbReference type="Proteomes" id="UP000224080"/>
    </source>
</evidence>
<dbReference type="STRING" id="2060905.A0A2B7WTK2"/>
<organism evidence="1 2">
    <name type="scientific">Blastomyces parvus</name>
    <dbReference type="NCBI Taxonomy" id="2060905"/>
    <lineage>
        <taxon>Eukaryota</taxon>
        <taxon>Fungi</taxon>
        <taxon>Dikarya</taxon>
        <taxon>Ascomycota</taxon>
        <taxon>Pezizomycotina</taxon>
        <taxon>Eurotiomycetes</taxon>
        <taxon>Eurotiomycetidae</taxon>
        <taxon>Onygenales</taxon>
        <taxon>Ajellomycetaceae</taxon>
        <taxon>Blastomyces</taxon>
    </lineage>
</organism>
<proteinExistence type="predicted"/>
<protein>
    <submittedName>
        <fullName evidence="1">Uncharacterized protein</fullName>
    </submittedName>
</protein>
<evidence type="ECO:0000313" key="1">
    <source>
        <dbReference type="EMBL" id="PGG99886.1"/>
    </source>
</evidence>
<sequence length="255" mass="28049">MSMLESSTANIRIDQPSLTDHNARMEMINQNIKAAREQPLYKKVKKARDNSDFIIPKEELRFENIEKAILDALSLKLCAESHFSTGSATLGRVYAASGCRLTSGNDKRQLDWALITVNSNRMGPNKFPPVGSYKDEYMGATFSGEAVDDPTGAEPAQGERLYKFDRKTNFTIGCYSGLKTLELSCRKTGNVIVTNECSVTSLPGSDIFSKRGDSGSFTVDGVTNFVGLLCAGNEDTGVTYYTPANILFEDIMRMT</sequence>
<name>A0A2B7WTK2_9EURO</name>
<gene>
    <name evidence="1" type="ORF">GX51_06097</name>
</gene>
<dbReference type="OrthoDB" id="5424209at2759"/>
<keyword evidence="2" id="KW-1185">Reference proteome</keyword>
<reference evidence="1 2" key="1">
    <citation type="submission" date="2017-10" db="EMBL/GenBank/DDBJ databases">
        <title>Comparative genomics in systemic dimorphic fungi from Ajellomycetaceae.</title>
        <authorList>
            <person name="Munoz J.F."/>
            <person name="Mcewen J.G."/>
            <person name="Clay O.K."/>
            <person name="Cuomo C.A."/>
        </authorList>
    </citation>
    <scope>NUCLEOTIDE SEQUENCE [LARGE SCALE GENOMIC DNA]</scope>
    <source>
        <strain evidence="1 2">UAMH130</strain>
    </source>
</reference>
<dbReference type="AlphaFoldDB" id="A0A2B7WTK2"/>
<dbReference type="EMBL" id="PDNC01000094">
    <property type="protein sequence ID" value="PGG99886.1"/>
    <property type="molecule type" value="Genomic_DNA"/>
</dbReference>
<accession>A0A2B7WTK2</accession>